<evidence type="ECO:0000313" key="12">
    <source>
        <dbReference type="EMBL" id="MDG0814419.1"/>
    </source>
</evidence>
<dbReference type="SUPFAM" id="SSF48179">
    <property type="entry name" value="6-phosphogluconate dehydrogenase C-terminal domain-like"/>
    <property type="match status" value="1"/>
</dbReference>
<dbReference type="Proteomes" id="UP001153404">
    <property type="component" value="Unassembled WGS sequence"/>
</dbReference>
<feature type="binding site" evidence="10">
    <location>
        <position position="344"/>
    </location>
    <ligand>
        <name>NAD(+)</name>
        <dbReference type="ChEBI" id="CHEBI:57540"/>
    </ligand>
</feature>
<evidence type="ECO:0000256" key="1">
    <source>
        <dbReference type="ARBA" id="ARBA00004701"/>
    </source>
</evidence>
<comment type="catalytic activity">
    <reaction evidence="6 7">
        <text>UDP-alpha-D-glucose + 2 NAD(+) + H2O = UDP-alpha-D-glucuronate + 2 NADH + 3 H(+)</text>
        <dbReference type="Rhea" id="RHEA:23596"/>
        <dbReference type="ChEBI" id="CHEBI:15377"/>
        <dbReference type="ChEBI" id="CHEBI:15378"/>
        <dbReference type="ChEBI" id="CHEBI:57540"/>
        <dbReference type="ChEBI" id="CHEBI:57945"/>
        <dbReference type="ChEBI" id="CHEBI:58052"/>
        <dbReference type="ChEBI" id="CHEBI:58885"/>
        <dbReference type="EC" id="1.1.1.22"/>
    </reaction>
</comment>
<dbReference type="Pfam" id="PF03720">
    <property type="entry name" value="UDPG_MGDP_dh_C"/>
    <property type="match status" value="1"/>
</dbReference>
<dbReference type="InterPro" id="IPR014026">
    <property type="entry name" value="UDP-Glc/GDP-Man_DH_dimer"/>
</dbReference>
<dbReference type="InterPro" id="IPR036291">
    <property type="entry name" value="NAD(P)-bd_dom_sf"/>
</dbReference>
<comment type="pathway">
    <text evidence="1">Nucleotide-sugar biosynthesis; UDP-alpha-D-glucuronate biosynthesis; UDP-alpha-D-glucuronate from UDP-alpha-D-glucose: step 1/1.</text>
</comment>
<evidence type="ECO:0000256" key="4">
    <source>
        <dbReference type="ARBA" id="ARBA00023002"/>
    </source>
</evidence>
<dbReference type="RefSeq" id="WP_277539349.1">
    <property type="nucleotide sequence ID" value="NZ_JAPDIA010000009.1"/>
</dbReference>
<dbReference type="SUPFAM" id="SSF51735">
    <property type="entry name" value="NAD(P)-binding Rossmann-fold domains"/>
    <property type="match status" value="1"/>
</dbReference>
<proteinExistence type="inferred from homology"/>
<evidence type="ECO:0000256" key="5">
    <source>
        <dbReference type="ARBA" id="ARBA00023027"/>
    </source>
</evidence>
<dbReference type="SMART" id="SM00984">
    <property type="entry name" value="UDPG_MGDP_dh_C"/>
    <property type="match status" value="1"/>
</dbReference>
<feature type="binding site" evidence="9">
    <location>
        <position position="337"/>
    </location>
    <ligand>
        <name>substrate</name>
    </ligand>
</feature>
<feature type="binding site" evidence="10">
    <location>
        <position position="122"/>
    </location>
    <ligand>
        <name>NAD(+)</name>
        <dbReference type="ChEBI" id="CHEBI:57540"/>
    </ligand>
</feature>
<keyword evidence="5 7" id="KW-0520">NAD</keyword>
<evidence type="ECO:0000256" key="9">
    <source>
        <dbReference type="PIRSR" id="PIRSR500134-2"/>
    </source>
</evidence>
<dbReference type="EMBL" id="JAPDIA010000009">
    <property type="protein sequence ID" value="MDG0814419.1"/>
    <property type="molecule type" value="Genomic_DNA"/>
</dbReference>
<sequence length="455" mass="48075">MKVTVIGTGYVGLTTGICLAYIGHEVICADTNESKIRQLRDGDVPIYEFGLPEMLAACGERIRFTAECREAAGAADIVILAVGTPAKAEGAPELAYLYAAMETVLDGIAEKAAPTLIVNKSTVPVGTGDKLAAMAASRGISERVEIASNPEFLRQGSAVPDTLYPERIVAGGSPAAQAALRALYGPLLRQDFSPPAFAPRPTGLASVPFYAVDLKSAELGKYAANAFLAMKISFINEMANLCDRVGADVSAIAGMLGSDSRIGKAFLQAGIGYGGSCFPKDTKALHHIAGTSGYDFKLLSAVIEVNRFQKYVLVGKLRSALGTLAGRRVTILGLTFKPETDDMREAPSLSIIEALLAEGANVIAHDPVGLRAAKALLPAEAGTTLNLDEALQDADAAVLVTEWPVYLNYGGRTYRERMKRPIFVDGRNALPAADRSWLDYYGVGMRAVPSAALST</sequence>
<gene>
    <name evidence="12" type="ORF">OMP40_37910</name>
</gene>
<organism evidence="12 13">
    <name type="scientific">Cohnella rhizosphaerae</name>
    <dbReference type="NCBI Taxonomy" id="1457232"/>
    <lineage>
        <taxon>Bacteria</taxon>
        <taxon>Bacillati</taxon>
        <taxon>Bacillota</taxon>
        <taxon>Bacilli</taxon>
        <taxon>Bacillales</taxon>
        <taxon>Paenibacillaceae</taxon>
        <taxon>Cohnella</taxon>
    </lineage>
</organism>
<evidence type="ECO:0000256" key="6">
    <source>
        <dbReference type="ARBA" id="ARBA00047473"/>
    </source>
</evidence>
<dbReference type="EC" id="1.1.1.22" evidence="3 7"/>
<comment type="similarity">
    <text evidence="2 7">Belongs to the UDP-glucose/GDP-mannose dehydrogenase family.</text>
</comment>
<evidence type="ECO:0000256" key="3">
    <source>
        <dbReference type="ARBA" id="ARBA00012954"/>
    </source>
</evidence>
<evidence type="ECO:0000256" key="10">
    <source>
        <dbReference type="PIRSR" id="PIRSR500134-3"/>
    </source>
</evidence>
<comment type="caution">
    <text evidence="12">The sequence shown here is derived from an EMBL/GenBank/DDBJ whole genome shotgun (WGS) entry which is preliminary data.</text>
</comment>
<dbReference type="Gene3D" id="1.20.5.100">
    <property type="entry name" value="Cytochrome c1, transmembrane anchor, C-terminal"/>
    <property type="match status" value="1"/>
</dbReference>
<feature type="binding site" evidence="10">
    <location>
        <position position="280"/>
    </location>
    <ligand>
        <name>NAD(+)</name>
        <dbReference type="ChEBI" id="CHEBI:57540"/>
    </ligand>
</feature>
<dbReference type="InterPro" id="IPR001732">
    <property type="entry name" value="UDP-Glc/GDP-Man_DH_N"/>
</dbReference>
<dbReference type="NCBIfam" id="TIGR03026">
    <property type="entry name" value="NDP-sugDHase"/>
    <property type="match status" value="1"/>
</dbReference>
<keyword evidence="13" id="KW-1185">Reference proteome</keyword>
<dbReference type="PANTHER" id="PTHR43750">
    <property type="entry name" value="UDP-GLUCOSE 6-DEHYDROGENASE TUAD"/>
    <property type="match status" value="1"/>
</dbReference>
<feature type="binding site" evidence="10">
    <location>
        <position position="35"/>
    </location>
    <ligand>
        <name>NAD(+)</name>
        <dbReference type="ChEBI" id="CHEBI:57540"/>
    </ligand>
</feature>
<dbReference type="PANTHER" id="PTHR43750:SF3">
    <property type="entry name" value="UDP-GLUCOSE 6-DEHYDROGENASE TUAD"/>
    <property type="match status" value="1"/>
</dbReference>
<dbReference type="AlphaFoldDB" id="A0A9X4L5R4"/>
<evidence type="ECO:0000256" key="8">
    <source>
        <dbReference type="PIRSR" id="PIRSR500134-1"/>
    </source>
</evidence>
<protein>
    <recommendedName>
        <fullName evidence="3 7">UDP-glucose 6-dehydrogenase</fullName>
        <ecNumber evidence="3 7">1.1.1.22</ecNumber>
    </recommendedName>
</protein>
<dbReference type="SUPFAM" id="SSF52413">
    <property type="entry name" value="UDP-glucose/GDP-mannose dehydrogenase C-terminal domain"/>
    <property type="match status" value="1"/>
</dbReference>
<dbReference type="PIRSF" id="PIRSF000124">
    <property type="entry name" value="UDPglc_GDPman_dh"/>
    <property type="match status" value="1"/>
</dbReference>
<dbReference type="InterPro" id="IPR014027">
    <property type="entry name" value="UDP-Glc/GDP-Man_DH_C"/>
</dbReference>
<dbReference type="Gene3D" id="3.40.50.720">
    <property type="entry name" value="NAD(P)-binding Rossmann-like Domain"/>
    <property type="match status" value="2"/>
</dbReference>
<feature type="binding site" evidence="10">
    <location>
        <position position="30"/>
    </location>
    <ligand>
        <name>NAD(+)</name>
        <dbReference type="ChEBI" id="CHEBI:57540"/>
    </ligand>
</feature>
<dbReference type="InterPro" id="IPR008927">
    <property type="entry name" value="6-PGluconate_DH-like_C_sf"/>
</dbReference>
<dbReference type="Pfam" id="PF03721">
    <property type="entry name" value="UDPG_MGDP_dh_N"/>
    <property type="match status" value="1"/>
</dbReference>
<dbReference type="GO" id="GO:0003979">
    <property type="term" value="F:UDP-glucose 6-dehydrogenase activity"/>
    <property type="evidence" value="ECO:0007669"/>
    <property type="project" value="UniProtKB-EC"/>
</dbReference>
<evidence type="ECO:0000256" key="7">
    <source>
        <dbReference type="PIRNR" id="PIRNR000124"/>
    </source>
</evidence>
<name>A0A9X4L5R4_9BACL</name>
<dbReference type="Pfam" id="PF00984">
    <property type="entry name" value="UDPG_MGDP_dh"/>
    <property type="match status" value="1"/>
</dbReference>
<dbReference type="GO" id="GO:0051287">
    <property type="term" value="F:NAD binding"/>
    <property type="evidence" value="ECO:0007669"/>
    <property type="project" value="InterPro"/>
</dbReference>
<dbReference type="GO" id="GO:0000271">
    <property type="term" value="P:polysaccharide biosynthetic process"/>
    <property type="evidence" value="ECO:0007669"/>
    <property type="project" value="InterPro"/>
</dbReference>
<feature type="active site" description="Nucleophile" evidence="8">
    <location>
        <position position="277"/>
    </location>
</feature>
<feature type="binding site" evidence="9">
    <location>
        <begin position="266"/>
        <end position="270"/>
    </location>
    <ligand>
        <name>substrate</name>
    </ligand>
</feature>
<evidence type="ECO:0000256" key="2">
    <source>
        <dbReference type="ARBA" id="ARBA00006601"/>
    </source>
</evidence>
<reference evidence="12" key="1">
    <citation type="submission" date="2022-10" db="EMBL/GenBank/DDBJ databases">
        <title>Comparative genomic analysis of Cohnella hashimotonis sp. nov., isolated from the International Space Station.</title>
        <authorList>
            <person name="Simpson A."/>
            <person name="Venkateswaran K."/>
        </authorList>
    </citation>
    <scope>NUCLEOTIDE SEQUENCE</scope>
    <source>
        <strain evidence="12">DSM 28161</strain>
    </source>
</reference>
<feature type="binding site" evidence="9">
    <location>
        <position position="221"/>
    </location>
    <ligand>
        <name>substrate</name>
    </ligand>
</feature>
<accession>A0A9X4L5R4</accession>
<evidence type="ECO:0000313" key="13">
    <source>
        <dbReference type="Proteomes" id="UP001153404"/>
    </source>
</evidence>
<dbReference type="PIRSF" id="PIRSF500134">
    <property type="entry name" value="UDPglc_DH_bac"/>
    <property type="match status" value="1"/>
</dbReference>
<keyword evidence="4 7" id="KW-0560">Oxidoreductase</keyword>
<evidence type="ECO:0000259" key="11">
    <source>
        <dbReference type="SMART" id="SM00984"/>
    </source>
</evidence>
<dbReference type="InterPro" id="IPR036220">
    <property type="entry name" value="UDP-Glc/GDP-Man_DH_C_sf"/>
</dbReference>
<feature type="binding site" evidence="10">
    <location>
        <position position="84"/>
    </location>
    <ligand>
        <name>NAD(+)</name>
        <dbReference type="ChEBI" id="CHEBI:57540"/>
    </ligand>
</feature>
<feature type="binding site" evidence="9">
    <location>
        <position position="274"/>
    </location>
    <ligand>
        <name>substrate</name>
    </ligand>
</feature>
<feature type="domain" description="UDP-glucose/GDP-mannose dehydrogenase C-terminal" evidence="11">
    <location>
        <begin position="330"/>
        <end position="432"/>
    </location>
</feature>
<dbReference type="InterPro" id="IPR017476">
    <property type="entry name" value="UDP-Glc/GDP-Man"/>
</dbReference>
<dbReference type="InterPro" id="IPR028357">
    <property type="entry name" value="UDPglc_DH_bac"/>
</dbReference>